<dbReference type="EMBL" id="BGPR01000064">
    <property type="protein sequence ID" value="GBL89404.1"/>
    <property type="molecule type" value="Genomic_DNA"/>
</dbReference>
<gene>
    <name evidence="1" type="ORF">AVEN_225915_1</name>
</gene>
<proteinExistence type="predicted"/>
<reference evidence="1 2" key="1">
    <citation type="journal article" date="2019" name="Sci. Rep.">
        <title>Orb-weaving spider Araneus ventricosus genome elucidates the spidroin gene catalogue.</title>
        <authorList>
            <person name="Kono N."/>
            <person name="Nakamura H."/>
            <person name="Ohtoshi R."/>
            <person name="Moran D.A.P."/>
            <person name="Shinohara A."/>
            <person name="Yoshida Y."/>
            <person name="Fujiwara M."/>
            <person name="Mori M."/>
            <person name="Tomita M."/>
            <person name="Arakawa K."/>
        </authorList>
    </citation>
    <scope>NUCLEOTIDE SEQUENCE [LARGE SCALE GENOMIC DNA]</scope>
</reference>
<accession>A0A4Y2BE55</accession>
<dbReference type="OrthoDB" id="6503215at2759"/>
<organism evidence="1 2">
    <name type="scientific">Araneus ventricosus</name>
    <name type="common">Orbweaver spider</name>
    <name type="synonym">Epeira ventricosa</name>
    <dbReference type="NCBI Taxonomy" id="182803"/>
    <lineage>
        <taxon>Eukaryota</taxon>
        <taxon>Metazoa</taxon>
        <taxon>Ecdysozoa</taxon>
        <taxon>Arthropoda</taxon>
        <taxon>Chelicerata</taxon>
        <taxon>Arachnida</taxon>
        <taxon>Araneae</taxon>
        <taxon>Araneomorphae</taxon>
        <taxon>Entelegynae</taxon>
        <taxon>Araneoidea</taxon>
        <taxon>Araneidae</taxon>
        <taxon>Araneus</taxon>
    </lineage>
</organism>
<evidence type="ECO:0000313" key="2">
    <source>
        <dbReference type="Proteomes" id="UP000499080"/>
    </source>
</evidence>
<keyword evidence="2" id="KW-1185">Reference proteome</keyword>
<comment type="caution">
    <text evidence="1">The sequence shown here is derived from an EMBL/GenBank/DDBJ whole genome shotgun (WGS) entry which is preliminary data.</text>
</comment>
<evidence type="ECO:0000313" key="1">
    <source>
        <dbReference type="EMBL" id="GBL89404.1"/>
    </source>
</evidence>
<dbReference type="Proteomes" id="UP000499080">
    <property type="component" value="Unassembled WGS sequence"/>
</dbReference>
<dbReference type="AlphaFoldDB" id="A0A4Y2BE55"/>
<protein>
    <recommendedName>
        <fullName evidence="3">Transposase Tc1-like domain-containing protein</fullName>
    </recommendedName>
</protein>
<evidence type="ECO:0008006" key="3">
    <source>
        <dbReference type="Google" id="ProtNLM"/>
    </source>
</evidence>
<sequence>MLIIVTKQFTKRRELKGMEPNSFRPTRKSLVSAIKCNKQLQFAKQNKYWTVEQWGMSYSLMSQNSAHTRTMDTPRLEGNLTKRWILHAECPLCRSMEAVL</sequence>
<name>A0A4Y2BE55_ARAVE</name>